<dbReference type="InterPro" id="IPR044612">
    <property type="entry name" value="ARL2/3"/>
</dbReference>
<organism evidence="4 5">
    <name type="scientific">Blattamonas nauphoetae</name>
    <dbReference type="NCBI Taxonomy" id="2049346"/>
    <lineage>
        <taxon>Eukaryota</taxon>
        <taxon>Metamonada</taxon>
        <taxon>Preaxostyla</taxon>
        <taxon>Oxymonadida</taxon>
        <taxon>Blattamonas</taxon>
    </lineage>
</organism>
<sequence length="185" mass="20909">MGLLSFLRKLKLKEKEIRILLIGLDGAGKTTTLKQLKGESTEGIASTKGFNIETFQLGEVKLNVWDIGGQSYIRPYWRNYFEETEGIVWVVDSTDHFRIQEGISELEKVLKTEKLAGASLLVFANKQDIRGAMTPEEIANSMKLTEIVQNRHWKIQASSAITGEGVLPGFRWIVQDVCSRLFTFN</sequence>
<keyword evidence="1 3" id="KW-0547">Nucleotide-binding</keyword>
<protein>
    <submittedName>
        <fullName evidence="4">ADP-ribosylation factor</fullName>
    </submittedName>
</protein>
<gene>
    <name evidence="4" type="ORF">BLNAU_8813</name>
</gene>
<evidence type="ECO:0000256" key="3">
    <source>
        <dbReference type="RuleBase" id="RU003925"/>
    </source>
</evidence>
<evidence type="ECO:0000256" key="1">
    <source>
        <dbReference type="ARBA" id="ARBA00022741"/>
    </source>
</evidence>
<dbReference type="PROSITE" id="PS51417">
    <property type="entry name" value="ARF"/>
    <property type="match status" value="1"/>
</dbReference>
<evidence type="ECO:0000313" key="5">
    <source>
        <dbReference type="Proteomes" id="UP001281761"/>
    </source>
</evidence>
<evidence type="ECO:0000256" key="2">
    <source>
        <dbReference type="ARBA" id="ARBA00023134"/>
    </source>
</evidence>
<dbReference type="SMART" id="SM00177">
    <property type="entry name" value="ARF"/>
    <property type="match status" value="1"/>
</dbReference>
<dbReference type="SUPFAM" id="SSF52540">
    <property type="entry name" value="P-loop containing nucleoside triphosphate hydrolases"/>
    <property type="match status" value="1"/>
</dbReference>
<keyword evidence="5" id="KW-1185">Reference proteome</keyword>
<dbReference type="PANTHER" id="PTHR45697">
    <property type="entry name" value="ADP-RIBOSYLATION FACTOR-LIKE PROTEIN 2-RELATED"/>
    <property type="match status" value="1"/>
</dbReference>
<dbReference type="InterPro" id="IPR005225">
    <property type="entry name" value="Small_GTP-bd"/>
</dbReference>
<comment type="caution">
    <text evidence="4">The sequence shown here is derived from an EMBL/GenBank/DDBJ whole genome shotgun (WGS) entry which is preliminary data.</text>
</comment>
<dbReference type="InterPro" id="IPR006689">
    <property type="entry name" value="Small_GTPase_ARF/SAR"/>
</dbReference>
<dbReference type="Pfam" id="PF00025">
    <property type="entry name" value="Arf"/>
    <property type="match status" value="1"/>
</dbReference>
<dbReference type="EMBL" id="JARBJD010000058">
    <property type="protein sequence ID" value="KAK2956249.1"/>
    <property type="molecule type" value="Genomic_DNA"/>
</dbReference>
<proteinExistence type="inferred from homology"/>
<accession>A0ABQ9XXN7</accession>
<dbReference type="Proteomes" id="UP001281761">
    <property type="component" value="Unassembled WGS sequence"/>
</dbReference>
<dbReference type="NCBIfam" id="TIGR00231">
    <property type="entry name" value="small_GTP"/>
    <property type="match status" value="1"/>
</dbReference>
<dbReference type="Gene3D" id="3.40.50.300">
    <property type="entry name" value="P-loop containing nucleotide triphosphate hydrolases"/>
    <property type="match status" value="1"/>
</dbReference>
<name>A0ABQ9XXN7_9EUKA</name>
<comment type="similarity">
    <text evidence="3">Belongs to the small GTPase superfamily. Arf family.</text>
</comment>
<dbReference type="InterPro" id="IPR027417">
    <property type="entry name" value="P-loop_NTPase"/>
</dbReference>
<evidence type="ECO:0000313" key="4">
    <source>
        <dbReference type="EMBL" id="KAK2956249.1"/>
    </source>
</evidence>
<keyword evidence="2 3" id="KW-0342">GTP-binding</keyword>
<reference evidence="4 5" key="1">
    <citation type="journal article" date="2022" name="bioRxiv">
        <title>Genomics of Preaxostyla Flagellates Illuminates Evolutionary Transitions and the Path Towards Mitochondrial Loss.</title>
        <authorList>
            <person name="Novak L.V.F."/>
            <person name="Treitli S.C."/>
            <person name="Pyrih J."/>
            <person name="Halakuc P."/>
            <person name="Pipaliya S.V."/>
            <person name="Vacek V."/>
            <person name="Brzon O."/>
            <person name="Soukal P."/>
            <person name="Eme L."/>
            <person name="Dacks J.B."/>
            <person name="Karnkowska A."/>
            <person name="Elias M."/>
            <person name="Hampl V."/>
        </authorList>
    </citation>
    <scope>NUCLEOTIDE SEQUENCE [LARGE SCALE GENOMIC DNA]</scope>
    <source>
        <strain evidence="4">NAU3</strain>
        <tissue evidence="4">Gut</tissue>
    </source>
</reference>
<dbReference type="PRINTS" id="PR00328">
    <property type="entry name" value="SAR1GTPBP"/>
</dbReference>
<dbReference type="SMART" id="SM00178">
    <property type="entry name" value="SAR"/>
    <property type="match status" value="1"/>
</dbReference>